<feature type="transmembrane region" description="Helical" evidence="7">
    <location>
        <begin position="133"/>
        <end position="157"/>
    </location>
</feature>
<comment type="caution">
    <text evidence="8">The sequence shown here is derived from an EMBL/GenBank/DDBJ whole genome shotgun (WGS) entry which is preliminary data.</text>
</comment>
<evidence type="ECO:0000313" key="8">
    <source>
        <dbReference type="EMBL" id="MCY0095860.1"/>
    </source>
</evidence>
<keyword evidence="3" id="KW-1003">Cell membrane</keyword>
<keyword evidence="5 7" id="KW-1133">Transmembrane helix</keyword>
<evidence type="ECO:0000313" key="9">
    <source>
        <dbReference type="Proteomes" id="UP001081283"/>
    </source>
</evidence>
<keyword evidence="9" id="KW-1185">Reference proteome</keyword>
<feature type="transmembrane region" description="Helical" evidence="7">
    <location>
        <begin position="15"/>
        <end position="33"/>
    </location>
</feature>
<protein>
    <submittedName>
        <fullName evidence="8">AEC family transporter</fullName>
    </submittedName>
</protein>
<reference evidence="8" key="1">
    <citation type="submission" date="2022-10" db="EMBL/GenBank/DDBJ databases">
        <title>Hoeflea sp. J2-29, isolated from marine algae.</title>
        <authorList>
            <person name="Kristyanto S."/>
            <person name="Kim J.M."/>
            <person name="Jeon C.O."/>
        </authorList>
    </citation>
    <scope>NUCLEOTIDE SEQUENCE</scope>
    <source>
        <strain evidence="8">J2-29</strain>
    </source>
</reference>
<dbReference type="Pfam" id="PF03547">
    <property type="entry name" value="Mem_trans"/>
    <property type="match status" value="1"/>
</dbReference>
<accession>A0ABT3YIY0</accession>
<feature type="transmembrane region" description="Helical" evidence="7">
    <location>
        <begin position="209"/>
        <end position="229"/>
    </location>
</feature>
<organism evidence="8 9">
    <name type="scientific">Hoeflea ulvae</name>
    <dbReference type="NCBI Taxonomy" id="2983764"/>
    <lineage>
        <taxon>Bacteria</taxon>
        <taxon>Pseudomonadati</taxon>
        <taxon>Pseudomonadota</taxon>
        <taxon>Alphaproteobacteria</taxon>
        <taxon>Hyphomicrobiales</taxon>
        <taxon>Rhizobiaceae</taxon>
        <taxon>Hoeflea</taxon>
    </lineage>
</organism>
<feature type="transmembrane region" description="Helical" evidence="7">
    <location>
        <begin position="268"/>
        <end position="289"/>
    </location>
</feature>
<evidence type="ECO:0000256" key="2">
    <source>
        <dbReference type="ARBA" id="ARBA00022448"/>
    </source>
</evidence>
<dbReference type="EMBL" id="JAOVZQ010000001">
    <property type="protein sequence ID" value="MCY0095860.1"/>
    <property type="molecule type" value="Genomic_DNA"/>
</dbReference>
<feature type="transmembrane region" description="Helical" evidence="7">
    <location>
        <begin position="103"/>
        <end position="127"/>
    </location>
</feature>
<gene>
    <name evidence="8" type="ORF">OEG82_17815</name>
</gene>
<dbReference type="PANTHER" id="PTHR36838">
    <property type="entry name" value="AUXIN EFFLUX CARRIER FAMILY PROTEIN"/>
    <property type="match status" value="1"/>
</dbReference>
<dbReference type="InterPro" id="IPR004776">
    <property type="entry name" value="Mem_transp_PIN-like"/>
</dbReference>
<evidence type="ECO:0000256" key="7">
    <source>
        <dbReference type="SAM" id="Phobius"/>
    </source>
</evidence>
<dbReference type="Proteomes" id="UP001081283">
    <property type="component" value="Unassembled WGS sequence"/>
</dbReference>
<feature type="transmembrane region" description="Helical" evidence="7">
    <location>
        <begin position="241"/>
        <end position="262"/>
    </location>
</feature>
<dbReference type="PANTHER" id="PTHR36838:SF3">
    <property type="entry name" value="TRANSPORTER AUXIN EFFLUX CARRIER EC FAMILY"/>
    <property type="match status" value="1"/>
</dbReference>
<feature type="transmembrane region" description="Helical" evidence="7">
    <location>
        <begin position="169"/>
        <end position="197"/>
    </location>
</feature>
<dbReference type="RefSeq" id="WP_267613727.1">
    <property type="nucleotide sequence ID" value="NZ_JAOVZQ010000001.1"/>
</dbReference>
<sequence length="325" mass="33840">MQLSLPPMPPFAETILVVFTLIAIGYGATAVRLIRPETGDGLSDFVFTIAVPLLLFRIIATASFDHGAPWALWAAYFTSVLVTWVSAHFVIRAGFGRDARSAVVAGVTAGFSNLVLLGIPFMSGVYGEGGLAILSQLVSVHMPVMMGASVILFEWALKRDGASTGTKSVVALVSGFLRQLFSNPLIIGILSGFLVRISGLELPVVADRVIASLGGIAGPLALFAMGVSLRGYGIRGQVPQAISLVMLKLMLMPAVGLGMALLLGLPELQAKVVVAAASLPAGVNCWLIANRLGTGQRLASSSMTLGTAFAAATTGVWLMIAEAVF</sequence>
<comment type="subcellular location">
    <subcellularLocation>
        <location evidence="1">Membrane</location>
        <topology evidence="1">Multi-pass membrane protein</topology>
    </subcellularLocation>
</comment>
<evidence type="ECO:0000256" key="6">
    <source>
        <dbReference type="ARBA" id="ARBA00023136"/>
    </source>
</evidence>
<feature type="transmembrane region" description="Helical" evidence="7">
    <location>
        <begin position="45"/>
        <end position="64"/>
    </location>
</feature>
<evidence type="ECO:0000256" key="3">
    <source>
        <dbReference type="ARBA" id="ARBA00022475"/>
    </source>
</evidence>
<keyword evidence="2" id="KW-0813">Transport</keyword>
<feature type="transmembrane region" description="Helical" evidence="7">
    <location>
        <begin position="301"/>
        <end position="320"/>
    </location>
</feature>
<evidence type="ECO:0000256" key="5">
    <source>
        <dbReference type="ARBA" id="ARBA00022989"/>
    </source>
</evidence>
<proteinExistence type="predicted"/>
<name>A0ABT3YIY0_9HYPH</name>
<keyword evidence="4 7" id="KW-0812">Transmembrane</keyword>
<evidence type="ECO:0000256" key="1">
    <source>
        <dbReference type="ARBA" id="ARBA00004141"/>
    </source>
</evidence>
<keyword evidence="6 7" id="KW-0472">Membrane</keyword>
<evidence type="ECO:0000256" key="4">
    <source>
        <dbReference type="ARBA" id="ARBA00022692"/>
    </source>
</evidence>
<feature type="transmembrane region" description="Helical" evidence="7">
    <location>
        <begin position="70"/>
        <end position="91"/>
    </location>
</feature>